<dbReference type="EC" id="2.7.7.65" evidence="3"/>
<dbReference type="InterPro" id="IPR029787">
    <property type="entry name" value="Nucleotide_cyclase"/>
</dbReference>
<dbReference type="RefSeq" id="WP_064540925.1">
    <property type="nucleotide sequence ID" value="NZ_LXEQ01000006.1"/>
</dbReference>
<evidence type="ECO:0000259" key="7">
    <source>
        <dbReference type="PROSITE" id="PS50887"/>
    </source>
</evidence>
<dbReference type="Pfam" id="PF17178">
    <property type="entry name" value="MASE5"/>
    <property type="match status" value="1"/>
</dbReference>
<dbReference type="PANTHER" id="PTHR45138">
    <property type="entry name" value="REGULATORY COMPONENTS OF SENSORY TRANSDUCTION SYSTEM"/>
    <property type="match status" value="1"/>
</dbReference>
<sequence length="366" mass="42001">MDINHSTGESVITSTKGYMWFLSLNIIFCAWLLLRGIHRSDLDTLPLPLQILCGCIIALAAINLMITLKIKKNINDGFYHYALPFVVLTFGLLWSVLLYNFTQFYQNPLVTLMMAVSLLLPATITFFISGRLLLLFSAPLVLCLLYVEFFFQRKFSIAQFVGALIMLLVIYSARYILLEWYQRVQRSEYEKNILIKKLVQQAHYDALTGLYNRLSLARYFEEHVSTLAQSKKKLFMIVLDIDFFKQYNDIYGHVAGDKCLINVSRCIEQSLRKETDSAFRFGGEEFVVLTVCNDISQAKNISQRIQQNIAHAHILHKGSGVSAVLTVSQGIAQWREGMALEMLVEQADQQLYKAKKNGRNRVCYEK</sequence>
<feature type="transmembrane region" description="Helical" evidence="6">
    <location>
        <begin position="78"/>
        <end position="97"/>
    </location>
</feature>
<name>A0ABX2WD13_9ENTR</name>
<feature type="domain" description="GGDEF" evidence="7">
    <location>
        <begin position="232"/>
        <end position="366"/>
    </location>
</feature>
<protein>
    <recommendedName>
        <fullName evidence="3">diguanylate cyclase</fullName>
        <ecNumber evidence="3">2.7.7.65</ecNumber>
    </recommendedName>
</protein>
<dbReference type="Proteomes" id="UP000078407">
    <property type="component" value="Unassembled WGS sequence"/>
</dbReference>
<dbReference type="InterPro" id="IPR000160">
    <property type="entry name" value="GGDEF_dom"/>
</dbReference>
<accession>A0ABX2WD13</accession>
<dbReference type="InterPro" id="IPR033444">
    <property type="entry name" value="MASE5"/>
</dbReference>
<dbReference type="GO" id="GO:0016829">
    <property type="term" value="F:lyase activity"/>
    <property type="evidence" value="ECO:0007669"/>
    <property type="project" value="UniProtKB-KW"/>
</dbReference>
<feature type="transmembrane region" description="Helical" evidence="6">
    <location>
        <begin position="109"/>
        <end position="128"/>
    </location>
</feature>
<dbReference type="NCBIfam" id="TIGR00254">
    <property type="entry name" value="GGDEF"/>
    <property type="match status" value="1"/>
</dbReference>
<comment type="caution">
    <text evidence="8">The sequence shown here is derived from an EMBL/GenBank/DDBJ whole genome shotgun (WGS) entry which is preliminary data.</text>
</comment>
<evidence type="ECO:0000313" key="8">
    <source>
        <dbReference type="EMBL" id="OAT32541.1"/>
    </source>
</evidence>
<dbReference type="Gene3D" id="3.30.70.270">
    <property type="match status" value="1"/>
</dbReference>
<keyword evidence="6" id="KW-0472">Membrane</keyword>
<feature type="transmembrane region" description="Helical" evidence="6">
    <location>
        <begin position="157"/>
        <end position="177"/>
    </location>
</feature>
<dbReference type="EMBL" id="LXEQ01000006">
    <property type="protein sequence ID" value="OAT32541.1"/>
    <property type="molecule type" value="Genomic_DNA"/>
</dbReference>
<dbReference type="InterPro" id="IPR043128">
    <property type="entry name" value="Rev_trsase/Diguanyl_cyclase"/>
</dbReference>
<keyword evidence="4" id="KW-0342">GTP-binding</keyword>
<proteinExistence type="predicted"/>
<evidence type="ECO:0000256" key="2">
    <source>
        <dbReference type="ARBA" id="ARBA00004665"/>
    </source>
</evidence>
<dbReference type="SUPFAM" id="SSF55073">
    <property type="entry name" value="Nucleotide cyclase"/>
    <property type="match status" value="1"/>
</dbReference>
<feature type="transmembrane region" description="Helical" evidence="6">
    <location>
        <begin position="49"/>
        <end position="66"/>
    </location>
</feature>
<comment type="pathway">
    <text evidence="2">Purine metabolism; 3',5'-cyclic di-GMP biosynthesis.</text>
</comment>
<keyword evidence="9" id="KW-1185">Reference proteome</keyword>
<dbReference type="Pfam" id="PF00990">
    <property type="entry name" value="GGDEF"/>
    <property type="match status" value="1"/>
</dbReference>
<keyword evidence="8" id="KW-0456">Lyase</keyword>
<reference evidence="8 9" key="1">
    <citation type="submission" date="2016-04" db="EMBL/GenBank/DDBJ databases">
        <title>ATOL: Assembling a taxonomically balanced genome-scale reconstruction of the evolutionary history of the Enterobacteriaceae.</title>
        <authorList>
            <person name="Plunkett G.III."/>
            <person name="Neeno-Eckwall E.C."/>
            <person name="Glasner J.D."/>
            <person name="Perna N.T."/>
        </authorList>
    </citation>
    <scope>NUCLEOTIDE SEQUENCE [LARGE SCALE GENOMIC DNA]</scope>
    <source>
        <strain evidence="8 9">ATCC 51602</strain>
    </source>
</reference>
<keyword evidence="6" id="KW-1133">Transmembrane helix</keyword>
<organism evidence="8 9">
    <name type="scientific">Buttiauxella ferragutiae ATCC 51602</name>
    <dbReference type="NCBI Taxonomy" id="1354252"/>
    <lineage>
        <taxon>Bacteria</taxon>
        <taxon>Pseudomonadati</taxon>
        <taxon>Pseudomonadota</taxon>
        <taxon>Gammaproteobacteria</taxon>
        <taxon>Enterobacterales</taxon>
        <taxon>Enterobacteriaceae</taxon>
        <taxon>Buttiauxella</taxon>
    </lineage>
</organism>
<evidence type="ECO:0000256" key="3">
    <source>
        <dbReference type="ARBA" id="ARBA00012528"/>
    </source>
</evidence>
<evidence type="ECO:0000256" key="1">
    <source>
        <dbReference type="ARBA" id="ARBA00001946"/>
    </source>
</evidence>
<dbReference type="CDD" id="cd01949">
    <property type="entry name" value="GGDEF"/>
    <property type="match status" value="1"/>
</dbReference>
<gene>
    <name evidence="8" type="ORF">M976_00523</name>
</gene>
<dbReference type="SMART" id="SM00267">
    <property type="entry name" value="GGDEF"/>
    <property type="match status" value="1"/>
</dbReference>
<comment type="cofactor">
    <cofactor evidence="1">
        <name>Mg(2+)</name>
        <dbReference type="ChEBI" id="CHEBI:18420"/>
    </cofactor>
</comment>
<dbReference type="PROSITE" id="PS50887">
    <property type="entry name" value="GGDEF"/>
    <property type="match status" value="1"/>
</dbReference>
<evidence type="ECO:0000256" key="6">
    <source>
        <dbReference type="SAM" id="Phobius"/>
    </source>
</evidence>
<keyword evidence="6" id="KW-0812">Transmembrane</keyword>
<evidence type="ECO:0000256" key="5">
    <source>
        <dbReference type="ARBA" id="ARBA00034247"/>
    </source>
</evidence>
<feature type="transmembrane region" description="Helical" evidence="6">
    <location>
        <begin position="18"/>
        <end position="37"/>
    </location>
</feature>
<dbReference type="PANTHER" id="PTHR45138:SF2">
    <property type="entry name" value="DIGUANYLATE CYCLASE VDCA"/>
    <property type="match status" value="1"/>
</dbReference>
<dbReference type="InterPro" id="IPR050469">
    <property type="entry name" value="Diguanylate_Cyclase"/>
</dbReference>
<comment type="catalytic activity">
    <reaction evidence="5">
        <text>2 GTP = 3',3'-c-di-GMP + 2 diphosphate</text>
        <dbReference type="Rhea" id="RHEA:24898"/>
        <dbReference type="ChEBI" id="CHEBI:33019"/>
        <dbReference type="ChEBI" id="CHEBI:37565"/>
        <dbReference type="ChEBI" id="CHEBI:58805"/>
        <dbReference type="EC" id="2.7.7.65"/>
    </reaction>
</comment>
<keyword evidence="4" id="KW-0547">Nucleotide-binding</keyword>
<evidence type="ECO:0000313" key="9">
    <source>
        <dbReference type="Proteomes" id="UP000078407"/>
    </source>
</evidence>
<feature type="transmembrane region" description="Helical" evidence="6">
    <location>
        <begin position="133"/>
        <end position="151"/>
    </location>
</feature>
<evidence type="ECO:0000256" key="4">
    <source>
        <dbReference type="ARBA" id="ARBA00023134"/>
    </source>
</evidence>